<dbReference type="InterPro" id="IPR009389">
    <property type="entry name" value="DUF1045"/>
</dbReference>
<name>A0A5C8PS87_9HYPH</name>
<sequence>MMALQSPLTRRLESAAVHRFAIYAAVDPDSMLHNLASAWLGRDAARGMGLQRPRLDGVDETTAAAWTEDPARYGFHATLKPPFRLAADRSSHALDNTLRSFTAARDPVTLGRLEVTALSGFVALRPVEETAALRALVDDIVRTFDVFRRPPDDAELQRRRASGLTPRQEANLIRWGYPYVMDDFRLHFTLTGRLDEPARSRAVSALADYLAPAIAAPLTLSALWLFVEPSPGALFRQVSRYALAAA</sequence>
<dbReference type="Pfam" id="PF06299">
    <property type="entry name" value="DUF1045"/>
    <property type="match status" value="1"/>
</dbReference>
<dbReference type="Proteomes" id="UP000321638">
    <property type="component" value="Unassembled WGS sequence"/>
</dbReference>
<evidence type="ECO:0000313" key="2">
    <source>
        <dbReference type="Proteomes" id="UP000321638"/>
    </source>
</evidence>
<protein>
    <submittedName>
        <fullName evidence="1">DUF1045 domain-containing protein</fullName>
    </submittedName>
</protein>
<organism evidence="1 2">
    <name type="scientific">Vineibacter terrae</name>
    <dbReference type="NCBI Taxonomy" id="2586908"/>
    <lineage>
        <taxon>Bacteria</taxon>
        <taxon>Pseudomonadati</taxon>
        <taxon>Pseudomonadota</taxon>
        <taxon>Alphaproteobacteria</taxon>
        <taxon>Hyphomicrobiales</taxon>
        <taxon>Vineibacter</taxon>
    </lineage>
</organism>
<comment type="caution">
    <text evidence="1">The sequence shown here is derived from an EMBL/GenBank/DDBJ whole genome shotgun (WGS) entry which is preliminary data.</text>
</comment>
<gene>
    <name evidence="1" type="ORF">FHP25_06285</name>
</gene>
<dbReference type="RefSeq" id="WP_147846054.1">
    <property type="nucleotide sequence ID" value="NZ_VDUZ01000005.1"/>
</dbReference>
<reference evidence="1 2" key="1">
    <citation type="submission" date="2019-06" db="EMBL/GenBank/DDBJ databases">
        <title>New taxonomy in bacterial strain CC-CFT640, isolated from vineyard.</title>
        <authorList>
            <person name="Lin S.-Y."/>
            <person name="Tsai C.-F."/>
            <person name="Young C.-C."/>
        </authorList>
    </citation>
    <scope>NUCLEOTIDE SEQUENCE [LARGE SCALE GENOMIC DNA]</scope>
    <source>
        <strain evidence="1 2">CC-CFT640</strain>
    </source>
</reference>
<dbReference type="EMBL" id="VDUZ01000005">
    <property type="protein sequence ID" value="TXL79546.1"/>
    <property type="molecule type" value="Genomic_DNA"/>
</dbReference>
<proteinExistence type="predicted"/>
<evidence type="ECO:0000313" key="1">
    <source>
        <dbReference type="EMBL" id="TXL79546.1"/>
    </source>
</evidence>
<accession>A0A5C8PS87</accession>
<dbReference type="OrthoDB" id="4954742at2"/>
<dbReference type="AlphaFoldDB" id="A0A5C8PS87"/>
<keyword evidence="2" id="KW-1185">Reference proteome</keyword>
<dbReference type="PIRSF" id="PIRSF033328">
    <property type="entry name" value="Phest_Mll4975"/>
    <property type="match status" value="1"/>
</dbReference>